<organism evidence="1 2">
    <name type="scientific">Prevotella pectinovora</name>
    <dbReference type="NCBI Taxonomy" id="1602169"/>
    <lineage>
        <taxon>Bacteria</taxon>
        <taxon>Pseudomonadati</taxon>
        <taxon>Bacteroidota</taxon>
        <taxon>Bacteroidia</taxon>
        <taxon>Bacteroidales</taxon>
        <taxon>Prevotellaceae</taxon>
        <taxon>Prevotella</taxon>
    </lineage>
</organism>
<protein>
    <submittedName>
        <fullName evidence="1">Uncharacterized protein</fullName>
    </submittedName>
</protein>
<proteinExistence type="predicted"/>
<dbReference type="Proteomes" id="UP000032046">
    <property type="component" value="Unassembled WGS sequence"/>
</dbReference>
<reference evidence="1 2" key="1">
    <citation type="submission" date="2015-01" db="EMBL/GenBank/DDBJ databases">
        <title>Comparative genomics of non-oral Prevotella species.</title>
        <authorList>
            <person name="Accetto T."/>
            <person name="Nograsek B."/>
            <person name="Avgustin G."/>
        </authorList>
    </citation>
    <scope>NUCLEOTIDE SEQUENCE [LARGE SCALE GENOMIC DNA]</scope>
    <source>
        <strain evidence="1 2">P5-119</strain>
    </source>
</reference>
<sequence length="94" mass="9825">MVVSSDKTFNAVGEAGDAMFATKAALFVPADKAETLEIVFGERIVDAISGVSSDNADSAGKIYTLDGRLVETGGNVKNLKSGVYIMGKKKVIQP</sequence>
<dbReference type="EMBL" id="JXQK01000035">
    <property type="protein sequence ID" value="KIP64013.1"/>
    <property type="molecule type" value="Genomic_DNA"/>
</dbReference>
<name>A0A0D0I7E9_9BACT</name>
<evidence type="ECO:0000313" key="1">
    <source>
        <dbReference type="EMBL" id="KIP64013.1"/>
    </source>
</evidence>
<accession>A0A0D0I7E9</accession>
<comment type="caution">
    <text evidence="1">The sequence shown here is derived from an EMBL/GenBank/DDBJ whole genome shotgun (WGS) entry which is preliminary data.</text>
</comment>
<evidence type="ECO:0000313" key="2">
    <source>
        <dbReference type="Proteomes" id="UP000032046"/>
    </source>
</evidence>
<dbReference type="AlphaFoldDB" id="A0A0D0I7E9"/>
<keyword evidence="2" id="KW-1185">Reference proteome</keyword>
<gene>
    <name evidence="1" type="ORF">ST44_03065</name>
</gene>